<dbReference type="GO" id="GO:0005634">
    <property type="term" value="C:nucleus"/>
    <property type="evidence" value="ECO:0007669"/>
    <property type="project" value="TreeGrafter"/>
</dbReference>
<dbReference type="SUPFAM" id="SSF117018">
    <property type="entry name" value="ATP-dependent DNA ligase DNA-binding domain"/>
    <property type="match status" value="1"/>
</dbReference>
<dbReference type="GO" id="GO:0003677">
    <property type="term" value="F:DNA binding"/>
    <property type="evidence" value="ECO:0007669"/>
    <property type="project" value="InterPro"/>
</dbReference>
<dbReference type="InterPro" id="IPR016059">
    <property type="entry name" value="DNA_ligase_ATP-dep_CS"/>
</dbReference>
<accession>A0A0D1Z7P2</accession>
<dbReference type="Gene3D" id="3.30.470.30">
    <property type="entry name" value="DNA ligase/mRNA capping enzyme"/>
    <property type="match status" value="1"/>
</dbReference>
<dbReference type="OrthoDB" id="206088at2759"/>
<evidence type="ECO:0000256" key="5">
    <source>
        <dbReference type="ARBA" id="ARBA00022741"/>
    </source>
</evidence>
<keyword evidence="9 12" id="KW-0234">DNA repair</keyword>
<dbReference type="InterPro" id="IPR050191">
    <property type="entry name" value="ATP-dep_DNA_ligase"/>
</dbReference>
<dbReference type="GO" id="GO:0003910">
    <property type="term" value="F:DNA ligase (ATP) activity"/>
    <property type="evidence" value="ECO:0007669"/>
    <property type="project" value="UniProtKB-EC"/>
</dbReference>
<keyword evidence="3" id="KW-0132">Cell division</keyword>
<dbReference type="PROSITE" id="PS50160">
    <property type="entry name" value="DNA_LIGASE_A3"/>
    <property type="match status" value="1"/>
</dbReference>
<comment type="catalytic activity">
    <reaction evidence="11 12">
        <text>ATP + (deoxyribonucleotide)n-3'-hydroxyl + 5'-phospho-(deoxyribonucleotide)m = (deoxyribonucleotide)n+m + AMP + diphosphate.</text>
        <dbReference type="EC" id="6.5.1.1"/>
    </reaction>
</comment>
<dbReference type="STRING" id="1016849.A0A0D1Z7P2"/>
<dbReference type="AlphaFoldDB" id="A0A0D1Z7P2"/>
<dbReference type="GO" id="GO:0051301">
    <property type="term" value="P:cell division"/>
    <property type="evidence" value="ECO:0007669"/>
    <property type="project" value="UniProtKB-KW"/>
</dbReference>
<evidence type="ECO:0000256" key="2">
    <source>
        <dbReference type="ARBA" id="ARBA00022598"/>
    </source>
</evidence>
<evidence type="ECO:0000256" key="13">
    <source>
        <dbReference type="RuleBase" id="RU004196"/>
    </source>
</evidence>
<feature type="domain" description="ATP-dependent DNA ligase family profile" evidence="15">
    <location>
        <begin position="666"/>
        <end position="803"/>
    </location>
</feature>
<keyword evidence="2 12" id="KW-0436">Ligase</keyword>
<keyword evidence="5 12" id="KW-0547">Nucleotide-binding</keyword>
<evidence type="ECO:0000256" key="1">
    <source>
        <dbReference type="ARBA" id="ARBA00007572"/>
    </source>
</evidence>
<dbReference type="GO" id="GO:1903461">
    <property type="term" value="P:Okazaki fragment processing involved in mitotic DNA replication"/>
    <property type="evidence" value="ECO:0007669"/>
    <property type="project" value="TreeGrafter"/>
</dbReference>
<evidence type="ECO:0000256" key="9">
    <source>
        <dbReference type="ARBA" id="ARBA00023204"/>
    </source>
</evidence>
<keyword evidence="7 12" id="KW-0067">ATP-binding</keyword>
<evidence type="ECO:0000256" key="10">
    <source>
        <dbReference type="ARBA" id="ARBA00023306"/>
    </source>
</evidence>
<protein>
    <recommendedName>
        <fullName evidence="12">DNA ligase</fullName>
        <ecNumber evidence="12">6.5.1.1</ecNumber>
    </recommendedName>
</protein>
<dbReference type="FunFam" id="1.10.3260.10:FF:000004">
    <property type="entry name" value="DNA ligase"/>
    <property type="match status" value="1"/>
</dbReference>
<dbReference type="Pfam" id="PF04679">
    <property type="entry name" value="DNA_ligase_A_C"/>
    <property type="match status" value="1"/>
</dbReference>
<dbReference type="CDD" id="cd07900">
    <property type="entry name" value="Adenylation_DNA_ligase_I_Euk"/>
    <property type="match status" value="1"/>
</dbReference>
<evidence type="ECO:0000256" key="11">
    <source>
        <dbReference type="ARBA" id="ARBA00034003"/>
    </source>
</evidence>
<evidence type="ECO:0000256" key="14">
    <source>
        <dbReference type="SAM" id="MobiDB-lite"/>
    </source>
</evidence>
<evidence type="ECO:0000313" key="16">
    <source>
        <dbReference type="EMBL" id="KIV82838.1"/>
    </source>
</evidence>
<evidence type="ECO:0000313" key="17">
    <source>
        <dbReference type="Proteomes" id="UP000053599"/>
    </source>
</evidence>
<dbReference type="PROSITE" id="PS00697">
    <property type="entry name" value="DNA_LIGASE_A1"/>
    <property type="match status" value="1"/>
</dbReference>
<evidence type="ECO:0000256" key="7">
    <source>
        <dbReference type="ARBA" id="ARBA00022840"/>
    </source>
</evidence>
<keyword evidence="4" id="KW-0235">DNA replication</keyword>
<keyword evidence="6 12" id="KW-0227">DNA damage</keyword>
<evidence type="ECO:0000259" key="15">
    <source>
        <dbReference type="PROSITE" id="PS50160"/>
    </source>
</evidence>
<name>A0A0D1Z7P2_9EURO</name>
<proteinExistence type="inferred from homology"/>
<dbReference type="PANTHER" id="PTHR45674:SF4">
    <property type="entry name" value="DNA LIGASE 1"/>
    <property type="match status" value="1"/>
</dbReference>
<dbReference type="SUPFAM" id="SSF56091">
    <property type="entry name" value="DNA ligase/mRNA capping enzyme, catalytic domain"/>
    <property type="match status" value="1"/>
</dbReference>
<dbReference type="FunFam" id="2.40.50.140:FF:000062">
    <property type="entry name" value="DNA ligase"/>
    <property type="match status" value="1"/>
</dbReference>
<keyword evidence="8 12" id="KW-0233">DNA recombination</keyword>
<comment type="similarity">
    <text evidence="1 13">Belongs to the ATP-dependent DNA ligase family.</text>
</comment>
<dbReference type="InterPro" id="IPR036599">
    <property type="entry name" value="DNA_ligase_N_sf"/>
</dbReference>
<dbReference type="CDD" id="cd07969">
    <property type="entry name" value="OBF_DNA_ligase_I"/>
    <property type="match status" value="1"/>
</dbReference>
<dbReference type="PANTHER" id="PTHR45674">
    <property type="entry name" value="DNA LIGASE 1/3 FAMILY MEMBER"/>
    <property type="match status" value="1"/>
</dbReference>
<dbReference type="GO" id="GO:0006310">
    <property type="term" value="P:DNA recombination"/>
    <property type="evidence" value="ECO:0007669"/>
    <property type="project" value="UniProtKB-KW"/>
</dbReference>
<dbReference type="InterPro" id="IPR012340">
    <property type="entry name" value="NA-bd_OB-fold"/>
</dbReference>
<dbReference type="GO" id="GO:0005524">
    <property type="term" value="F:ATP binding"/>
    <property type="evidence" value="ECO:0007669"/>
    <property type="project" value="UniProtKB-KW"/>
</dbReference>
<dbReference type="InterPro" id="IPR012308">
    <property type="entry name" value="DNA_ligase_ATP-dep_N"/>
</dbReference>
<dbReference type="GO" id="GO:0005739">
    <property type="term" value="C:mitochondrion"/>
    <property type="evidence" value="ECO:0007669"/>
    <property type="project" value="TreeGrafter"/>
</dbReference>
<organism evidence="16 17">
    <name type="scientific">Exophiala sideris</name>
    <dbReference type="NCBI Taxonomy" id="1016849"/>
    <lineage>
        <taxon>Eukaryota</taxon>
        <taxon>Fungi</taxon>
        <taxon>Dikarya</taxon>
        <taxon>Ascomycota</taxon>
        <taxon>Pezizomycotina</taxon>
        <taxon>Eurotiomycetes</taxon>
        <taxon>Chaetothyriomycetidae</taxon>
        <taxon>Chaetothyriales</taxon>
        <taxon>Herpotrichiellaceae</taxon>
        <taxon>Exophiala</taxon>
    </lineage>
</organism>
<dbReference type="Gene3D" id="2.40.50.140">
    <property type="entry name" value="Nucleic acid-binding proteins"/>
    <property type="match status" value="1"/>
</dbReference>
<dbReference type="InterPro" id="IPR000977">
    <property type="entry name" value="DNA_ligase_ATP-dep"/>
</dbReference>
<dbReference type="InterPro" id="IPR012310">
    <property type="entry name" value="DNA_ligase_ATP-dep_cent"/>
</dbReference>
<dbReference type="Proteomes" id="UP000053599">
    <property type="component" value="Unassembled WGS sequence"/>
</dbReference>
<evidence type="ECO:0000256" key="12">
    <source>
        <dbReference type="RuleBase" id="RU000617"/>
    </source>
</evidence>
<dbReference type="EC" id="6.5.1.1" evidence="12"/>
<dbReference type="Pfam" id="PF04675">
    <property type="entry name" value="DNA_ligase_A_N"/>
    <property type="match status" value="1"/>
</dbReference>
<keyword evidence="10" id="KW-0131">Cell cycle</keyword>
<dbReference type="GO" id="GO:0071897">
    <property type="term" value="P:DNA biosynthetic process"/>
    <property type="evidence" value="ECO:0007669"/>
    <property type="project" value="InterPro"/>
</dbReference>
<dbReference type="Pfam" id="PF01068">
    <property type="entry name" value="DNA_ligase_A_M"/>
    <property type="match status" value="2"/>
</dbReference>
<evidence type="ECO:0000256" key="8">
    <source>
        <dbReference type="ARBA" id="ARBA00023172"/>
    </source>
</evidence>
<gene>
    <name evidence="16" type="ORF">PV11_04911</name>
</gene>
<evidence type="ECO:0000256" key="4">
    <source>
        <dbReference type="ARBA" id="ARBA00022705"/>
    </source>
</evidence>
<dbReference type="GO" id="GO:0006281">
    <property type="term" value="P:DNA repair"/>
    <property type="evidence" value="ECO:0007669"/>
    <property type="project" value="UniProtKB-KW"/>
</dbReference>
<dbReference type="PROSITE" id="PS00333">
    <property type="entry name" value="DNA_LIGASE_A2"/>
    <property type="match status" value="1"/>
</dbReference>
<evidence type="ECO:0000256" key="6">
    <source>
        <dbReference type="ARBA" id="ARBA00022763"/>
    </source>
</evidence>
<feature type="compositionally biased region" description="Polar residues" evidence="14">
    <location>
        <begin position="92"/>
        <end position="101"/>
    </location>
</feature>
<dbReference type="NCBIfam" id="TIGR00574">
    <property type="entry name" value="dnl1"/>
    <property type="match status" value="1"/>
</dbReference>
<dbReference type="Gene3D" id="1.10.3260.10">
    <property type="entry name" value="DNA ligase, ATP-dependent, N-terminal domain"/>
    <property type="match status" value="1"/>
</dbReference>
<dbReference type="SUPFAM" id="SSF50249">
    <property type="entry name" value="Nucleic acid-binding proteins"/>
    <property type="match status" value="1"/>
</dbReference>
<reference evidence="16 17" key="1">
    <citation type="submission" date="2015-01" db="EMBL/GenBank/DDBJ databases">
        <title>The Genome Sequence of Exophiala sideris CBS121828.</title>
        <authorList>
            <consortium name="The Broad Institute Genomics Platform"/>
            <person name="Cuomo C."/>
            <person name="de Hoog S."/>
            <person name="Gorbushina A."/>
            <person name="Stielow B."/>
            <person name="Teixiera M."/>
            <person name="Abouelleil A."/>
            <person name="Chapman S.B."/>
            <person name="Priest M."/>
            <person name="Young S.K."/>
            <person name="Wortman J."/>
            <person name="Nusbaum C."/>
            <person name="Birren B."/>
        </authorList>
    </citation>
    <scope>NUCLEOTIDE SEQUENCE [LARGE SCALE GENOMIC DNA]</scope>
    <source>
        <strain evidence="16 17">CBS 121828</strain>
    </source>
</reference>
<dbReference type="EMBL" id="KN846952">
    <property type="protein sequence ID" value="KIV82838.1"/>
    <property type="molecule type" value="Genomic_DNA"/>
</dbReference>
<evidence type="ECO:0000256" key="3">
    <source>
        <dbReference type="ARBA" id="ARBA00022618"/>
    </source>
</evidence>
<dbReference type="HOGENOM" id="CLU_005138_0_1_1"/>
<feature type="region of interest" description="Disordered" evidence="14">
    <location>
        <begin position="92"/>
        <end position="272"/>
    </location>
</feature>
<sequence>MQLMTKAASKTSQAVTSLLFILHGTCRLSGVGNTVARAQSLPRPSYPYRPRYRSGRPLCTIVGLAKPAAMPQPRQSTLGKFLGNKQDGIKAKSQSTLSFGQKPTAKKDDASSEIGDADVQNGKNATPDTDMKDANEGSIEADEVCDDTTSKKHKRRTSPVQEEEDDSDDQPVVKKRRRMSNPRPSSKDGLKNSTPKANGIKAGIKADAMPEEESLKSSKPTHGDSALSDDDKSPSEPEEVSSSSESEKPRVNKKQVAKLQATIKSSGKDPYPDWKAGEPAPYAALCTTFSLIELTTKRLQITAYCSAFLQQVLRLTPQDLLPTIQLMLNKLAADYAGIELGIGESLIMKAIGESSGRSLSVIKADHQKIGDLGLVAAKSKSKQGQMFKPKALTVRGVHQGLLDIAKMEGHGSQDQKVRAINKLMASADVSSASKQVDITKDKGGPSEAKFLVRFLEGKLRLGLAEKTVIIALAQAVVTHEAAKKGKVPSTDQLAKGEAQLKTVYSELPSYEVIVPAMLEHGISNLHESCKLQPGVPLKPMLAKPTKSITEVLDRFEGKNFTCEYKYDGERAQIHYVAPEAMADFPAAKNTLTKDAKSFKGLAAIFSRNSEDLSKKYPDILEKLNTWIKPSTKSFVLDCETVAWDPQNKKVLPFQQLMTRKRKDVKTSEVTVKVCVFAFDMLFYNGEPLVKKTLRERRELLHEAFEPTEGEFAFAQHGDAMDIEEIQHLLDDSVKASCEGLMVKMLDTEESGYEPSKRSRNWLKVKKDYLSGIGDSLDLVVLGAYHGKGKRTSWFGAFLLAAYNPETQMFETVCNIGTGFSEAVLEEFHKDLSDIIIERAKPFYSHSTTKNDQPDVWFEPRYVWEVKTADLTLSPRYRAAIDEMGGKNGISLRFPRFIQKREDKKPEDATTTKAIAEMYRKQEVVAKDGHGKGGVDDDFEY</sequence>
<dbReference type="InterPro" id="IPR012309">
    <property type="entry name" value="DNA_ligase_ATP-dep_C"/>
</dbReference>
<dbReference type="FunFam" id="3.30.470.30:FF:000016">
    <property type="entry name" value="DNA ligase"/>
    <property type="match status" value="1"/>
</dbReference>